<organism evidence="1 2">
    <name type="scientific">Synchytrium endobioticum</name>
    <dbReference type="NCBI Taxonomy" id="286115"/>
    <lineage>
        <taxon>Eukaryota</taxon>
        <taxon>Fungi</taxon>
        <taxon>Fungi incertae sedis</taxon>
        <taxon>Chytridiomycota</taxon>
        <taxon>Chytridiomycota incertae sedis</taxon>
        <taxon>Chytridiomycetes</taxon>
        <taxon>Synchytriales</taxon>
        <taxon>Synchytriaceae</taxon>
        <taxon>Synchytrium</taxon>
    </lineage>
</organism>
<evidence type="ECO:0000313" key="1">
    <source>
        <dbReference type="EMBL" id="TPX37869.1"/>
    </source>
</evidence>
<dbReference type="VEuPathDB" id="FungiDB:SeMB42_g06826"/>
<accession>A0A507CFC6</accession>
<evidence type="ECO:0000313" key="2">
    <source>
        <dbReference type="Proteomes" id="UP000317494"/>
    </source>
</evidence>
<reference evidence="1 2" key="1">
    <citation type="journal article" date="2019" name="Sci. Rep.">
        <title>Comparative genomics of chytrid fungi reveal insights into the obligate biotrophic and pathogenic lifestyle of Synchytrium endobioticum.</title>
        <authorList>
            <person name="van de Vossenberg B.T.L.H."/>
            <person name="Warris S."/>
            <person name="Nguyen H.D.T."/>
            <person name="van Gent-Pelzer M.P.E."/>
            <person name="Joly D.L."/>
            <person name="van de Geest H.C."/>
            <person name="Bonants P.J.M."/>
            <person name="Smith D.S."/>
            <person name="Levesque C.A."/>
            <person name="van der Lee T.A.J."/>
        </authorList>
    </citation>
    <scope>NUCLEOTIDE SEQUENCE [LARGE SCALE GENOMIC DNA]</scope>
    <source>
        <strain evidence="1 2">MB42</strain>
    </source>
</reference>
<dbReference type="EMBL" id="QEAN01000413">
    <property type="protein sequence ID" value="TPX37869.1"/>
    <property type="molecule type" value="Genomic_DNA"/>
</dbReference>
<comment type="caution">
    <text evidence="1">The sequence shown here is derived from an EMBL/GenBank/DDBJ whole genome shotgun (WGS) entry which is preliminary data.</text>
</comment>
<sequence>MSRTINALYAAAVLTTQRTRMHYSLSYSQLVERESISQVRTPCRTQADRRIGHIVELSALGYKHNHLNGALPSLQTVFTNATTNGINLINIRLRMIPVGINHE</sequence>
<proteinExistence type="predicted"/>
<protein>
    <submittedName>
        <fullName evidence="1">Uncharacterized protein</fullName>
    </submittedName>
</protein>
<keyword evidence="2" id="KW-1185">Reference proteome</keyword>
<dbReference type="Proteomes" id="UP000317494">
    <property type="component" value="Unassembled WGS sequence"/>
</dbReference>
<name>A0A507CFC6_9FUNG</name>
<dbReference type="AlphaFoldDB" id="A0A507CFC6"/>
<gene>
    <name evidence="1" type="ORF">SeMB42_g06826</name>
</gene>